<keyword evidence="1" id="KW-0732">Signal</keyword>
<dbReference type="EMBL" id="OD565287">
    <property type="protein sequence ID" value="CAD7441345.1"/>
    <property type="molecule type" value="Genomic_DNA"/>
</dbReference>
<protein>
    <submittedName>
        <fullName evidence="2">Uncharacterized protein</fullName>
    </submittedName>
</protein>
<feature type="chain" id="PRO_5031361097" evidence="1">
    <location>
        <begin position="20"/>
        <end position="178"/>
    </location>
</feature>
<dbReference type="AlphaFoldDB" id="A0A7R9EWH2"/>
<evidence type="ECO:0000313" key="2">
    <source>
        <dbReference type="EMBL" id="CAD7441345.1"/>
    </source>
</evidence>
<sequence>MPTELKFFISWLVYMVGAGLRVDKSQWLRVDLCLCIDMLAELLTVRTNPSYSRVLSWNIVTASCGSTHSGSSEIAWSSMLRVPSSSATNNILAIRVGLTGSMLCDVYLKMTSLKGLLGDAKGVEACDSHGQRMNTAAILTPFLTSFKLLLLSKIGQTQTCLKERRQLDPQGCALTSEK</sequence>
<accession>A0A7R9EWH2</accession>
<gene>
    <name evidence="2" type="ORF">TBIB3V08_LOCUS3815</name>
</gene>
<evidence type="ECO:0000256" key="1">
    <source>
        <dbReference type="SAM" id="SignalP"/>
    </source>
</evidence>
<reference evidence="2" key="1">
    <citation type="submission" date="2020-11" db="EMBL/GenBank/DDBJ databases">
        <authorList>
            <person name="Tran Van P."/>
        </authorList>
    </citation>
    <scope>NUCLEOTIDE SEQUENCE</scope>
</reference>
<feature type="signal peptide" evidence="1">
    <location>
        <begin position="1"/>
        <end position="19"/>
    </location>
</feature>
<name>A0A7R9EWH2_9NEOP</name>
<proteinExistence type="predicted"/>
<organism evidence="2">
    <name type="scientific">Timema bartmani</name>
    <dbReference type="NCBI Taxonomy" id="61472"/>
    <lineage>
        <taxon>Eukaryota</taxon>
        <taxon>Metazoa</taxon>
        <taxon>Ecdysozoa</taxon>
        <taxon>Arthropoda</taxon>
        <taxon>Hexapoda</taxon>
        <taxon>Insecta</taxon>
        <taxon>Pterygota</taxon>
        <taxon>Neoptera</taxon>
        <taxon>Polyneoptera</taxon>
        <taxon>Phasmatodea</taxon>
        <taxon>Timematodea</taxon>
        <taxon>Timematoidea</taxon>
        <taxon>Timematidae</taxon>
        <taxon>Timema</taxon>
    </lineage>
</organism>